<sequence>MPRVLAVGAHPDDIEMGCGGTLAMHAASGAQVTMLVLTTGQAGPGEVSRRTKEAQDAADKLGARLIIGGLPDGGVTAGYETVQHIEAVIREVDPTIIYTHSEHDSHQDHRATAAATIAAGRQSPTIIHYQSPSSRAFDPCLFIDIEDFLSTKVAALACHVSQVVESSMVDLDQQGINAEYWGRLARCRYAEPFEITRVRLRQGGRKELGVEI</sequence>
<protein>
    <submittedName>
        <fullName evidence="2">PIG-L deacetylase family protein</fullName>
    </submittedName>
</protein>
<dbReference type="SUPFAM" id="SSF102588">
    <property type="entry name" value="LmbE-like"/>
    <property type="match status" value="1"/>
</dbReference>
<evidence type="ECO:0000313" key="2">
    <source>
        <dbReference type="EMBL" id="MFC6008447.1"/>
    </source>
</evidence>
<evidence type="ECO:0000256" key="1">
    <source>
        <dbReference type="ARBA" id="ARBA00022833"/>
    </source>
</evidence>
<name>A0ABW1JGF0_9ACTN</name>
<dbReference type="Proteomes" id="UP001596189">
    <property type="component" value="Unassembled WGS sequence"/>
</dbReference>
<dbReference type="PANTHER" id="PTHR12993">
    <property type="entry name" value="N-ACETYLGLUCOSAMINYL-PHOSPHATIDYLINOSITOL DE-N-ACETYLASE-RELATED"/>
    <property type="match status" value="1"/>
</dbReference>
<comment type="caution">
    <text evidence="2">The sequence shown here is derived from an EMBL/GenBank/DDBJ whole genome shotgun (WGS) entry which is preliminary data.</text>
</comment>
<dbReference type="InterPro" id="IPR003737">
    <property type="entry name" value="GlcNAc_PI_deacetylase-related"/>
</dbReference>
<dbReference type="Gene3D" id="3.40.50.10320">
    <property type="entry name" value="LmbE-like"/>
    <property type="match status" value="1"/>
</dbReference>
<dbReference type="Pfam" id="PF02585">
    <property type="entry name" value="PIG-L"/>
    <property type="match status" value="1"/>
</dbReference>
<dbReference type="PANTHER" id="PTHR12993:SF30">
    <property type="entry name" value="N-ACETYL-ALPHA-D-GLUCOSAMINYL L-MALATE DEACETYLASE 1"/>
    <property type="match status" value="1"/>
</dbReference>
<dbReference type="InterPro" id="IPR024078">
    <property type="entry name" value="LmbE-like_dom_sf"/>
</dbReference>
<organism evidence="2 3">
    <name type="scientific">Angustibacter luteus</name>
    <dbReference type="NCBI Taxonomy" id="658456"/>
    <lineage>
        <taxon>Bacteria</taxon>
        <taxon>Bacillati</taxon>
        <taxon>Actinomycetota</taxon>
        <taxon>Actinomycetes</taxon>
        <taxon>Kineosporiales</taxon>
        <taxon>Kineosporiaceae</taxon>
    </lineage>
</organism>
<accession>A0ABW1JGF0</accession>
<gene>
    <name evidence="2" type="ORF">ACFQDO_15015</name>
</gene>
<evidence type="ECO:0000313" key="3">
    <source>
        <dbReference type="Proteomes" id="UP001596189"/>
    </source>
</evidence>
<keyword evidence="3" id="KW-1185">Reference proteome</keyword>
<reference evidence="3" key="1">
    <citation type="journal article" date="2019" name="Int. J. Syst. Evol. Microbiol.">
        <title>The Global Catalogue of Microorganisms (GCM) 10K type strain sequencing project: providing services to taxonomists for standard genome sequencing and annotation.</title>
        <authorList>
            <consortium name="The Broad Institute Genomics Platform"/>
            <consortium name="The Broad Institute Genome Sequencing Center for Infectious Disease"/>
            <person name="Wu L."/>
            <person name="Ma J."/>
        </authorList>
    </citation>
    <scope>NUCLEOTIDE SEQUENCE [LARGE SCALE GENOMIC DNA]</scope>
    <source>
        <strain evidence="3">KACC 14249</strain>
    </source>
</reference>
<dbReference type="EMBL" id="JBHSRD010000004">
    <property type="protein sequence ID" value="MFC6008447.1"/>
    <property type="molecule type" value="Genomic_DNA"/>
</dbReference>
<dbReference type="RefSeq" id="WP_345714855.1">
    <property type="nucleotide sequence ID" value="NZ_BAABFP010000002.1"/>
</dbReference>
<keyword evidence="1" id="KW-0862">Zinc</keyword>
<proteinExistence type="predicted"/>